<feature type="compositionally biased region" description="Polar residues" evidence="1">
    <location>
        <begin position="62"/>
        <end position="79"/>
    </location>
</feature>
<evidence type="ECO:0000256" key="1">
    <source>
        <dbReference type="SAM" id="MobiDB-lite"/>
    </source>
</evidence>
<evidence type="ECO:0000256" key="2">
    <source>
        <dbReference type="SAM" id="SignalP"/>
    </source>
</evidence>
<feature type="signal peptide" evidence="2">
    <location>
        <begin position="1"/>
        <end position="22"/>
    </location>
</feature>
<protein>
    <submittedName>
        <fullName evidence="3">Uncharacterized protein</fullName>
    </submittedName>
</protein>
<name>A0A1B6K0P5_9HEMI</name>
<evidence type="ECO:0000313" key="3">
    <source>
        <dbReference type="EMBL" id="JAT05027.1"/>
    </source>
</evidence>
<feature type="compositionally biased region" description="Polar residues" evidence="1">
    <location>
        <begin position="213"/>
        <end position="253"/>
    </location>
</feature>
<feature type="non-terminal residue" evidence="3">
    <location>
        <position position="253"/>
    </location>
</feature>
<dbReference type="EMBL" id="GECU01002680">
    <property type="protein sequence ID" value="JAT05027.1"/>
    <property type="molecule type" value="Transcribed_RNA"/>
</dbReference>
<reference evidence="3" key="1">
    <citation type="submission" date="2015-11" db="EMBL/GenBank/DDBJ databases">
        <title>De novo transcriptome assembly of four potential Pierce s Disease insect vectors from Arizona vineyards.</title>
        <authorList>
            <person name="Tassone E.E."/>
        </authorList>
    </citation>
    <scope>NUCLEOTIDE SEQUENCE</scope>
</reference>
<sequence length="253" mass="27584">MRFAWCLLLLVIVTVIVSSAHARRSSGGGRPSGNRLRGVSRPRATRAPVRPIKTPRPHRPHSSVNSHFLDSERATTTNEKTTHKPPLHVHGTNPILNPSHGVPGYVSSAQHTPNPPKLNNTKEPIGFERITSDFKNNTNSMYTPSAPPLPIGFPNVNQQTGTVSQYQSVHIQPGGFNQTVNQMNQHSGYPVTQINQQSGYLNQHGTPPIPQGGYSNQPGVRPNQQSGYLNQHGTPTFTQGGYANQPGVQPNQQ</sequence>
<organism evidence="3">
    <name type="scientific">Homalodisca liturata</name>
    <dbReference type="NCBI Taxonomy" id="320908"/>
    <lineage>
        <taxon>Eukaryota</taxon>
        <taxon>Metazoa</taxon>
        <taxon>Ecdysozoa</taxon>
        <taxon>Arthropoda</taxon>
        <taxon>Hexapoda</taxon>
        <taxon>Insecta</taxon>
        <taxon>Pterygota</taxon>
        <taxon>Neoptera</taxon>
        <taxon>Paraneoptera</taxon>
        <taxon>Hemiptera</taxon>
        <taxon>Auchenorrhyncha</taxon>
        <taxon>Membracoidea</taxon>
        <taxon>Cicadellidae</taxon>
        <taxon>Cicadellinae</taxon>
        <taxon>Proconiini</taxon>
        <taxon>Homalodisca</taxon>
    </lineage>
</organism>
<gene>
    <name evidence="3" type="ORF">g.41564</name>
</gene>
<accession>A0A1B6K0P5</accession>
<feature type="region of interest" description="Disordered" evidence="1">
    <location>
        <begin position="21"/>
        <end position="94"/>
    </location>
</feature>
<keyword evidence="2" id="KW-0732">Signal</keyword>
<proteinExistence type="predicted"/>
<feature type="chain" id="PRO_5008586267" evidence="2">
    <location>
        <begin position="23"/>
        <end position="253"/>
    </location>
</feature>
<feature type="region of interest" description="Disordered" evidence="1">
    <location>
        <begin position="199"/>
        <end position="253"/>
    </location>
</feature>
<dbReference type="AlphaFoldDB" id="A0A1B6K0P5"/>